<dbReference type="Gene3D" id="3.40.50.2300">
    <property type="match status" value="2"/>
</dbReference>
<comment type="caution">
    <text evidence="6">The sequence shown here is derived from an EMBL/GenBank/DDBJ whole genome shotgun (WGS) entry which is preliminary data.</text>
</comment>
<dbReference type="Pfam" id="PF13458">
    <property type="entry name" value="Peripla_BP_6"/>
    <property type="match status" value="1"/>
</dbReference>
<sequence>MKVYSKKTAAAIALVAGAALALSGCTSSTDKPAEENTSTPSGDSGALKIGTLLPQTGTLAHLIFGPRAAVKLAMEDINAAGGVLGSDVELVVEGNEHDASDPTIINKSVDEIIKANPSFVLGAMGTGNSNAAMPRLTEAGILMGSPSNTGIAMSGINPLYFRTIASDIIQGRALGNLVLQDGHSTVAMLAQNNDYGIGLRDNFQETLEEAGAELVYGAKGSGEEFPEGQTTFTSEVTAALSKKPDAIAIVSYEEAKQIIPELAAQGFDLSKLYLVDGNTVPYEEFDAGLLKGAQGTTPGRASEGEFLDALVAADETATQSTNFAPESYDAVVLVALAAQKAGSTDPAAIRDNLQAVSGADGGEKCSTYKDCLALLEDDKDIHYEGRAGGGPLTDKNEPSSALIGIYRYDEANKPNAVGEIEG</sequence>
<dbReference type="AlphaFoldDB" id="A0A852R691"/>
<feature type="domain" description="Leucine-binding protein" evidence="5">
    <location>
        <begin position="47"/>
        <end position="360"/>
    </location>
</feature>
<dbReference type="PANTHER" id="PTHR30483">
    <property type="entry name" value="LEUCINE-SPECIFIC-BINDING PROTEIN"/>
    <property type="match status" value="1"/>
</dbReference>
<gene>
    <name evidence="6" type="ORF">BJ960_001808</name>
</gene>
<protein>
    <submittedName>
        <fullName evidence="6">Branched-chain amino acid transport system substrate-binding protein</fullName>
    </submittedName>
</protein>
<keyword evidence="2 4" id="KW-0732">Signal</keyword>
<dbReference type="EMBL" id="JACCBD010000001">
    <property type="protein sequence ID" value="NYD27005.1"/>
    <property type="molecule type" value="Genomic_DNA"/>
</dbReference>
<accession>A0A852R691</accession>
<evidence type="ECO:0000256" key="3">
    <source>
        <dbReference type="SAM" id="MobiDB-lite"/>
    </source>
</evidence>
<comment type="similarity">
    <text evidence="1">Belongs to the leucine-binding protein family.</text>
</comment>
<feature type="chain" id="PRO_5039203874" evidence="4">
    <location>
        <begin position="22"/>
        <end position="422"/>
    </location>
</feature>
<feature type="region of interest" description="Disordered" evidence="3">
    <location>
        <begin position="26"/>
        <end position="47"/>
    </location>
</feature>
<dbReference type="SUPFAM" id="SSF53822">
    <property type="entry name" value="Periplasmic binding protein-like I"/>
    <property type="match status" value="1"/>
</dbReference>
<evidence type="ECO:0000259" key="5">
    <source>
        <dbReference type="Pfam" id="PF13458"/>
    </source>
</evidence>
<dbReference type="PROSITE" id="PS51257">
    <property type="entry name" value="PROKAR_LIPOPROTEIN"/>
    <property type="match status" value="1"/>
</dbReference>
<dbReference type="InterPro" id="IPR028081">
    <property type="entry name" value="Leu-bd"/>
</dbReference>
<keyword evidence="7" id="KW-1185">Reference proteome</keyword>
<evidence type="ECO:0000313" key="7">
    <source>
        <dbReference type="Proteomes" id="UP000586095"/>
    </source>
</evidence>
<feature type="compositionally biased region" description="Polar residues" evidence="3">
    <location>
        <begin position="26"/>
        <end position="42"/>
    </location>
</feature>
<dbReference type="CDD" id="cd06346">
    <property type="entry name" value="PBP1_ABC_ligand_binding-like"/>
    <property type="match status" value="1"/>
</dbReference>
<evidence type="ECO:0000256" key="2">
    <source>
        <dbReference type="ARBA" id="ARBA00022729"/>
    </source>
</evidence>
<dbReference type="PANTHER" id="PTHR30483:SF6">
    <property type="entry name" value="PERIPLASMIC BINDING PROTEIN OF ABC TRANSPORTER FOR NATURAL AMINO ACIDS"/>
    <property type="match status" value="1"/>
</dbReference>
<reference evidence="6 7" key="1">
    <citation type="submission" date="2020-07" db="EMBL/GenBank/DDBJ databases">
        <title>Sequencing the genomes of 1000 actinobacteria strains.</title>
        <authorList>
            <person name="Klenk H.-P."/>
        </authorList>
    </citation>
    <scope>NUCLEOTIDE SEQUENCE [LARGE SCALE GENOMIC DNA]</scope>
    <source>
        <strain evidence="6 7">DSM 17380</strain>
    </source>
</reference>
<evidence type="ECO:0000313" key="6">
    <source>
        <dbReference type="EMBL" id="NYD27005.1"/>
    </source>
</evidence>
<name>A0A852R691_9MICO</name>
<organism evidence="6 7">
    <name type="scientific">Leucobacter aridicollis</name>
    <dbReference type="NCBI Taxonomy" id="283878"/>
    <lineage>
        <taxon>Bacteria</taxon>
        <taxon>Bacillati</taxon>
        <taxon>Actinomycetota</taxon>
        <taxon>Actinomycetes</taxon>
        <taxon>Micrococcales</taxon>
        <taxon>Microbacteriaceae</taxon>
        <taxon>Leucobacter</taxon>
    </lineage>
</organism>
<evidence type="ECO:0000256" key="1">
    <source>
        <dbReference type="ARBA" id="ARBA00010062"/>
    </source>
</evidence>
<evidence type="ECO:0000256" key="4">
    <source>
        <dbReference type="SAM" id="SignalP"/>
    </source>
</evidence>
<feature type="signal peptide" evidence="4">
    <location>
        <begin position="1"/>
        <end position="21"/>
    </location>
</feature>
<proteinExistence type="inferred from homology"/>
<dbReference type="InterPro" id="IPR028082">
    <property type="entry name" value="Peripla_BP_I"/>
</dbReference>
<dbReference type="InterPro" id="IPR051010">
    <property type="entry name" value="BCAA_transport"/>
</dbReference>
<dbReference type="RefSeq" id="WP_121072327.1">
    <property type="nucleotide sequence ID" value="NZ_BAAALZ010000001.1"/>
</dbReference>
<dbReference type="Proteomes" id="UP000586095">
    <property type="component" value="Unassembled WGS sequence"/>
</dbReference>